<dbReference type="CDD" id="cd00090">
    <property type="entry name" value="HTH_ARSR"/>
    <property type="match status" value="1"/>
</dbReference>
<proteinExistence type="predicted"/>
<dbReference type="Gene3D" id="1.10.10.10">
    <property type="entry name" value="Winged helix-like DNA-binding domain superfamily/Winged helix DNA-binding domain"/>
    <property type="match status" value="1"/>
</dbReference>
<comment type="caution">
    <text evidence="5">The sequence shown here is derived from an EMBL/GenBank/DDBJ whole genome shotgun (WGS) entry which is preliminary data.</text>
</comment>
<keyword evidence="2" id="KW-0238">DNA-binding</keyword>
<keyword evidence="6" id="KW-1185">Reference proteome</keyword>
<gene>
    <name evidence="5" type="ORF">I8J29_20930</name>
</gene>
<keyword evidence="1" id="KW-0805">Transcription regulation</keyword>
<dbReference type="InterPro" id="IPR036388">
    <property type="entry name" value="WH-like_DNA-bd_sf"/>
</dbReference>
<dbReference type="EMBL" id="JAGGDJ010000021">
    <property type="protein sequence ID" value="MBO7746686.1"/>
    <property type="molecule type" value="Genomic_DNA"/>
</dbReference>
<evidence type="ECO:0000256" key="2">
    <source>
        <dbReference type="ARBA" id="ARBA00023125"/>
    </source>
</evidence>
<dbReference type="PRINTS" id="PR00598">
    <property type="entry name" value="HTHMARR"/>
</dbReference>
<dbReference type="InterPro" id="IPR036390">
    <property type="entry name" value="WH_DNA-bd_sf"/>
</dbReference>
<dbReference type="RefSeq" id="WP_208849436.1">
    <property type="nucleotide sequence ID" value="NZ_JAGGDJ010000021.1"/>
</dbReference>
<protein>
    <submittedName>
        <fullName evidence="5">MarR family transcriptional regulator</fullName>
    </submittedName>
</protein>
<dbReference type="SMART" id="SM00347">
    <property type="entry name" value="HTH_MARR"/>
    <property type="match status" value="1"/>
</dbReference>
<accession>A0ABS3WEC8</accession>
<evidence type="ECO:0000313" key="5">
    <source>
        <dbReference type="EMBL" id="MBO7746686.1"/>
    </source>
</evidence>
<name>A0ABS3WEC8_9BACL</name>
<dbReference type="PANTHER" id="PTHR42756:SF1">
    <property type="entry name" value="TRANSCRIPTIONAL REPRESSOR OF EMRAB OPERON"/>
    <property type="match status" value="1"/>
</dbReference>
<reference evidence="5 6" key="1">
    <citation type="submission" date="2021-03" db="EMBL/GenBank/DDBJ databases">
        <title>Paenibacillus artemisicola MWE-103 whole genome sequence.</title>
        <authorList>
            <person name="Ham Y.J."/>
        </authorList>
    </citation>
    <scope>NUCLEOTIDE SEQUENCE [LARGE SCALE GENOMIC DNA]</scope>
    <source>
        <strain evidence="5 6">MWE-103</strain>
    </source>
</reference>
<dbReference type="Pfam" id="PF01047">
    <property type="entry name" value="MarR"/>
    <property type="match status" value="1"/>
</dbReference>
<evidence type="ECO:0000313" key="6">
    <source>
        <dbReference type="Proteomes" id="UP000670947"/>
    </source>
</evidence>
<keyword evidence="3" id="KW-0804">Transcription</keyword>
<feature type="domain" description="HTH marR-type" evidence="4">
    <location>
        <begin position="1"/>
        <end position="137"/>
    </location>
</feature>
<dbReference type="PROSITE" id="PS50995">
    <property type="entry name" value="HTH_MARR_2"/>
    <property type="match status" value="1"/>
</dbReference>
<evidence type="ECO:0000256" key="3">
    <source>
        <dbReference type="ARBA" id="ARBA00023163"/>
    </source>
</evidence>
<dbReference type="PANTHER" id="PTHR42756">
    <property type="entry name" value="TRANSCRIPTIONAL REGULATOR, MARR"/>
    <property type="match status" value="1"/>
</dbReference>
<evidence type="ECO:0000256" key="1">
    <source>
        <dbReference type="ARBA" id="ARBA00023015"/>
    </source>
</evidence>
<sequence length="148" mass="17258">MSGNTLGSLIWLRMVRFSNRSHQMTNEFLKRFELTTAQFDVLVQVHAFQPLNQTELARKVTVTQGGISRMLDRLERDGYIARRQDWKIKTIRLTDKGEAVVKQAMPAQIAFQSSFFDEVLTREEQQALYGMMTRLQKHGERKELPPEN</sequence>
<dbReference type="InterPro" id="IPR011991">
    <property type="entry name" value="ArsR-like_HTH"/>
</dbReference>
<dbReference type="SUPFAM" id="SSF46785">
    <property type="entry name" value="Winged helix' DNA-binding domain"/>
    <property type="match status" value="1"/>
</dbReference>
<evidence type="ECO:0000259" key="4">
    <source>
        <dbReference type="PROSITE" id="PS50995"/>
    </source>
</evidence>
<organism evidence="5 6">
    <name type="scientific">Paenibacillus artemisiicola</name>
    <dbReference type="NCBI Taxonomy" id="1172618"/>
    <lineage>
        <taxon>Bacteria</taxon>
        <taxon>Bacillati</taxon>
        <taxon>Bacillota</taxon>
        <taxon>Bacilli</taxon>
        <taxon>Bacillales</taxon>
        <taxon>Paenibacillaceae</taxon>
        <taxon>Paenibacillus</taxon>
    </lineage>
</organism>
<dbReference type="Proteomes" id="UP000670947">
    <property type="component" value="Unassembled WGS sequence"/>
</dbReference>
<dbReference type="InterPro" id="IPR000835">
    <property type="entry name" value="HTH_MarR-typ"/>
</dbReference>